<evidence type="ECO:0000256" key="6">
    <source>
        <dbReference type="SAM" id="MobiDB-lite"/>
    </source>
</evidence>
<dbReference type="PANTHER" id="PTHR30213">
    <property type="entry name" value="INNER MEMBRANE PROTEIN YHJD"/>
    <property type="match status" value="1"/>
</dbReference>
<dbReference type="Pfam" id="PF03631">
    <property type="entry name" value="Virul_fac_BrkB"/>
    <property type="match status" value="1"/>
</dbReference>
<dbReference type="EMBL" id="FNBI01000003">
    <property type="protein sequence ID" value="SDF38654.1"/>
    <property type="molecule type" value="Genomic_DNA"/>
</dbReference>
<keyword evidence="10" id="KW-1185">Reference proteome</keyword>
<keyword evidence="2" id="KW-1003">Cell membrane</keyword>
<evidence type="ECO:0000256" key="7">
    <source>
        <dbReference type="SAM" id="Phobius"/>
    </source>
</evidence>
<keyword evidence="5 7" id="KW-0472">Membrane</keyword>
<reference evidence="9 10" key="1">
    <citation type="submission" date="2016-10" db="EMBL/GenBank/DDBJ databases">
        <authorList>
            <person name="Varghese N."/>
            <person name="Submissions S."/>
        </authorList>
    </citation>
    <scope>NUCLEOTIDE SEQUENCE [LARGE SCALE GENOMIC DNA]</scope>
    <source>
        <strain evidence="9 10">S7-754</strain>
    </source>
</reference>
<evidence type="ECO:0000313" key="11">
    <source>
        <dbReference type="Proteomes" id="UP000436801"/>
    </source>
</evidence>
<evidence type="ECO:0000256" key="4">
    <source>
        <dbReference type="ARBA" id="ARBA00022989"/>
    </source>
</evidence>
<gene>
    <name evidence="8" type="ORF">GQR91_08175</name>
    <name evidence="9" type="ORF">SAMN05216557_103187</name>
</gene>
<evidence type="ECO:0000313" key="10">
    <source>
        <dbReference type="Proteomes" id="UP000323502"/>
    </source>
</evidence>
<feature type="transmembrane region" description="Helical" evidence="7">
    <location>
        <begin position="113"/>
        <end position="137"/>
    </location>
</feature>
<evidence type="ECO:0000256" key="1">
    <source>
        <dbReference type="ARBA" id="ARBA00004651"/>
    </source>
</evidence>
<dbReference type="EMBL" id="WSUT01000005">
    <property type="protein sequence ID" value="MWC43634.1"/>
    <property type="molecule type" value="Genomic_DNA"/>
</dbReference>
<dbReference type="InterPro" id="IPR017039">
    <property type="entry name" value="Virul_fac_BrkB"/>
</dbReference>
<feature type="transmembrane region" description="Helical" evidence="7">
    <location>
        <begin position="149"/>
        <end position="177"/>
    </location>
</feature>
<feature type="region of interest" description="Disordered" evidence="6">
    <location>
        <begin position="1"/>
        <end position="20"/>
    </location>
</feature>
<dbReference type="OrthoDB" id="9781030at2"/>
<name>A0A1G7KNN6_9SPHN</name>
<comment type="subcellular location">
    <subcellularLocation>
        <location evidence="1">Cell membrane</location>
        <topology evidence="1">Multi-pass membrane protein</topology>
    </subcellularLocation>
</comment>
<dbReference type="GO" id="GO:0005886">
    <property type="term" value="C:plasma membrane"/>
    <property type="evidence" value="ECO:0007669"/>
    <property type="project" value="UniProtKB-SubCell"/>
</dbReference>
<evidence type="ECO:0000256" key="2">
    <source>
        <dbReference type="ARBA" id="ARBA00022475"/>
    </source>
</evidence>
<evidence type="ECO:0000256" key="3">
    <source>
        <dbReference type="ARBA" id="ARBA00022692"/>
    </source>
</evidence>
<feature type="transmembrane region" description="Helical" evidence="7">
    <location>
        <begin position="227"/>
        <end position="252"/>
    </location>
</feature>
<sequence>MPGSTADRNARGRGATSPWAVPPRGWKDVLLRSWREAGTDNISLIASGVAFCAILALVPMLGAVVLSYGLFATPQTVVDNVRTLMEVMPTDAAQLIGEQLANLVTSSDGKKGFGLLIALAIALYGAMKGATAVITALNIAYDEEESRGFVALNLLALGITAGAVVLAVLAIVSITALGALQSLFPDLPTVLVVLGKILSYAIMTGVAAAAAATLYRFGPDRDHARWIWLTPGSLLAALIWLLVTLGFGFYVANFGSYNATYGSLGAAVVLLTWLYLSAYILLLGAELNCELERQTAEDTTTGAARPMGDRNAYAADTVASGSAAVHPGPKQAEPAGPMREAARGYALTRVVPARSGLVPTLLVTGGLALLRRRGRAGAGAALLVAGGTISFLRRR</sequence>
<organism evidence="9 10">
    <name type="scientific">Sphingomonas carotinifaciens</name>
    <dbReference type="NCBI Taxonomy" id="1166323"/>
    <lineage>
        <taxon>Bacteria</taxon>
        <taxon>Pseudomonadati</taxon>
        <taxon>Pseudomonadota</taxon>
        <taxon>Alphaproteobacteria</taxon>
        <taxon>Sphingomonadales</taxon>
        <taxon>Sphingomonadaceae</taxon>
        <taxon>Sphingomonas</taxon>
    </lineage>
</organism>
<feature type="transmembrane region" description="Helical" evidence="7">
    <location>
        <begin position="264"/>
        <end position="285"/>
    </location>
</feature>
<feature type="transmembrane region" description="Helical" evidence="7">
    <location>
        <begin position="42"/>
        <end position="71"/>
    </location>
</feature>
<dbReference type="Proteomes" id="UP000436801">
    <property type="component" value="Unassembled WGS sequence"/>
</dbReference>
<accession>A0A1G7KNN6</accession>
<protein>
    <submittedName>
        <fullName evidence="8 9">Membrane protein</fullName>
    </submittedName>
</protein>
<reference evidence="8 11" key="2">
    <citation type="submission" date="2019-12" db="EMBL/GenBank/DDBJ databases">
        <authorList>
            <person name="Zheng J."/>
        </authorList>
    </citation>
    <scope>NUCLEOTIDE SEQUENCE [LARGE SCALE GENOMIC DNA]</scope>
    <source>
        <strain evidence="8 11">DSM 27347</strain>
    </source>
</reference>
<proteinExistence type="predicted"/>
<dbReference type="AlphaFoldDB" id="A0A1G7KNN6"/>
<dbReference type="PANTHER" id="PTHR30213:SF0">
    <property type="entry name" value="UPF0761 MEMBRANE PROTEIN YIHY"/>
    <property type="match status" value="1"/>
</dbReference>
<evidence type="ECO:0000313" key="8">
    <source>
        <dbReference type="EMBL" id="MWC43634.1"/>
    </source>
</evidence>
<keyword evidence="3 7" id="KW-0812">Transmembrane</keyword>
<dbReference type="Proteomes" id="UP000323502">
    <property type="component" value="Unassembled WGS sequence"/>
</dbReference>
<feature type="transmembrane region" description="Helical" evidence="7">
    <location>
        <begin position="197"/>
        <end position="215"/>
    </location>
</feature>
<dbReference type="RefSeq" id="WP_149682147.1">
    <property type="nucleotide sequence ID" value="NZ_FNBI01000003.1"/>
</dbReference>
<evidence type="ECO:0000256" key="5">
    <source>
        <dbReference type="ARBA" id="ARBA00023136"/>
    </source>
</evidence>
<dbReference type="NCBIfam" id="TIGR00765">
    <property type="entry name" value="yihY_not_rbn"/>
    <property type="match status" value="1"/>
</dbReference>
<evidence type="ECO:0000313" key="9">
    <source>
        <dbReference type="EMBL" id="SDF38654.1"/>
    </source>
</evidence>
<keyword evidence="4 7" id="KW-1133">Transmembrane helix</keyword>